<keyword evidence="3" id="KW-1185">Reference proteome</keyword>
<protein>
    <submittedName>
        <fullName evidence="2">Ribbon-helix-helix protein, CopG family</fullName>
    </submittedName>
</protein>
<organism evidence="2 3">
    <name type="scientific">Paraburkholderia bengalensis</name>
    <dbReference type="NCBI Taxonomy" id="2747562"/>
    <lineage>
        <taxon>Bacteria</taxon>
        <taxon>Pseudomonadati</taxon>
        <taxon>Pseudomonadota</taxon>
        <taxon>Betaproteobacteria</taxon>
        <taxon>Burkholderiales</taxon>
        <taxon>Burkholderiaceae</taxon>
        <taxon>Paraburkholderia</taxon>
    </lineage>
</organism>
<dbReference type="EMBL" id="JACFYJ010000050">
    <property type="protein sequence ID" value="MEI6000395.1"/>
    <property type="molecule type" value="Genomic_DNA"/>
</dbReference>
<dbReference type="InterPro" id="IPR045559">
    <property type="entry name" value="RHH_9"/>
</dbReference>
<dbReference type="InterPro" id="IPR010985">
    <property type="entry name" value="Ribbon_hlx_hlx"/>
</dbReference>
<proteinExistence type="predicted"/>
<reference evidence="2 3" key="1">
    <citation type="journal article" date="2022" name="Arch. Microbiol.">
        <title>Paraburkholderia bengalensis sp. nov. isolated from roots of Oryza sativa, IR64.</title>
        <authorList>
            <person name="Nag P."/>
            <person name="Mondal N."/>
            <person name="Sarkar J."/>
            <person name="Das S."/>
        </authorList>
    </citation>
    <scope>NUCLEOTIDE SEQUENCE [LARGE SCALE GENOMIC DNA]</scope>
    <source>
        <strain evidence="2 3">IR64_4_BI</strain>
    </source>
</reference>
<dbReference type="Pfam" id="PF19839">
    <property type="entry name" value="RHH_9"/>
    <property type="match status" value="1"/>
</dbReference>
<name>A0ABU8IYB2_9BURK</name>
<accession>A0ABU8IYB2</accession>
<evidence type="ECO:0000259" key="1">
    <source>
        <dbReference type="Pfam" id="PF19839"/>
    </source>
</evidence>
<dbReference type="SUPFAM" id="SSF47598">
    <property type="entry name" value="Ribbon-helix-helix"/>
    <property type="match status" value="1"/>
</dbReference>
<dbReference type="Proteomes" id="UP001386437">
    <property type="component" value="Unassembled WGS sequence"/>
</dbReference>
<dbReference type="Gene3D" id="1.10.1220.10">
    <property type="entry name" value="Met repressor-like"/>
    <property type="match status" value="1"/>
</dbReference>
<dbReference type="RefSeq" id="WP_054923536.1">
    <property type="nucleotide sequence ID" value="NZ_JACFYJ010000050.1"/>
</dbReference>
<dbReference type="InterPro" id="IPR013321">
    <property type="entry name" value="Arc_rbn_hlx_hlx"/>
</dbReference>
<gene>
    <name evidence="2" type="ORF">H3V53_25320</name>
</gene>
<sequence>MESKSARLTVLIDPVKKEAFEKLCAAQDLTPSQVVRQLIRDYLEQHGVTWKTRSTIGARTRR</sequence>
<evidence type="ECO:0000313" key="3">
    <source>
        <dbReference type="Proteomes" id="UP001386437"/>
    </source>
</evidence>
<evidence type="ECO:0000313" key="2">
    <source>
        <dbReference type="EMBL" id="MEI6000395.1"/>
    </source>
</evidence>
<feature type="domain" description="Ribbon-helix-helix protein RHH" evidence="1">
    <location>
        <begin position="1"/>
        <end position="46"/>
    </location>
</feature>
<comment type="caution">
    <text evidence="2">The sequence shown here is derived from an EMBL/GenBank/DDBJ whole genome shotgun (WGS) entry which is preliminary data.</text>
</comment>